<organism evidence="5 6">
    <name type="scientific">Exophiala viscosa</name>
    <dbReference type="NCBI Taxonomy" id="2486360"/>
    <lineage>
        <taxon>Eukaryota</taxon>
        <taxon>Fungi</taxon>
        <taxon>Dikarya</taxon>
        <taxon>Ascomycota</taxon>
        <taxon>Pezizomycotina</taxon>
        <taxon>Eurotiomycetes</taxon>
        <taxon>Chaetothyriomycetidae</taxon>
        <taxon>Chaetothyriales</taxon>
        <taxon>Herpotrichiellaceae</taxon>
        <taxon>Exophiala</taxon>
    </lineage>
</organism>
<feature type="region of interest" description="Disordered" evidence="4">
    <location>
        <begin position="24"/>
        <end position="169"/>
    </location>
</feature>
<feature type="compositionally biased region" description="Acidic residues" evidence="4">
    <location>
        <begin position="105"/>
        <end position="118"/>
    </location>
</feature>
<evidence type="ECO:0000256" key="4">
    <source>
        <dbReference type="SAM" id="MobiDB-lite"/>
    </source>
</evidence>
<dbReference type="GO" id="GO:0005869">
    <property type="term" value="C:dynactin complex"/>
    <property type="evidence" value="ECO:0007669"/>
    <property type="project" value="InterPro"/>
</dbReference>
<feature type="compositionally biased region" description="Basic residues" evidence="4">
    <location>
        <begin position="88"/>
        <end position="100"/>
    </location>
</feature>
<comment type="subcellular location">
    <subcellularLocation>
        <location evidence="1">Cytoplasm</location>
    </subcellularLocation>
</comment>
<dbReference type="Proteomes" id="UP001203852">
    <property type="component" value="Unassembled WGS sequence"/>
</dbReference>
<evidence type="ECO:0000256" key="3">
    <source>
        <dbReference type="SAM" id="Coils"/>
    </source>
</evidence>
<dbReference type="PANTHER" id="PTHR15346">
    <property type="entry name" value="DYNACTIN SUBUNIT"/>
    <property type="match status" value="1"/>
</dbReference>
<dbReference type="InterPro" id="IPR028133">
    <property type="entry name" value="Dynamitin"/>
</dbReference>
<dbReference type="Pfam" id="PF04912">
    <property type="entry name" value="Dynamitin"/>
    <property type="match status" value="1"/>
</dbReference>
<feature type="coiled-coil region" evidence="3">
    <location>
        <begin position="417"/>
        <end position="458"/>
    </location>
</feature>
<feature type="region of interest" description="Disordered" evidence="4">
    <location>
        <begin position="337"/>
        <end position="366"/>
    </location>
</feature>
<dbReference type="GO" id="GO:0007017">
    <property type="term" value="P:microtubule-based process"/>
    <property type="evidence" value="ECO:0007669"/>
    <property type="project" value="InterPro"/>
</dbReference>
<sequence>MAVSSKYAHLPDVDAAPEIYETPELADDVSTAQTGTLRTISPSPSEDEARPGLDRQHLDRDGARRKFEPSQVDARDVDFSDTIAGTRRSYRTRSSRRRRRRLEDGAEELGDLSDSEDETLSRKLARLKREAEEVRLEIQQREQEKDTDEKLKETVEQHDGEDEHDANVDGVEQLSKVLDQLSTKAGSRSSGSLENQFLSRLDARSIRRNGQETNRPVAAQKEDTQTAPSALSAVAAFSDRLTALEAALGIPSTNVESQTLSLLPTLDGLAKQITVLSNTLAPKSSTASSNSQPPPILDGVSSKLKTLIAESDRLTASRKQAQQALVELHEVRMRQLGYSGSRPRRGFSNASANNKTDADQAGPGDESLQIQSQVFLDEQSTKITALYQVLPTIQNLQPLLPTVLDRLRELHVIHAGAADAKNNLDAVEKSQAETREEIKQWRQAVEDVEKGMADLEDAMKGNVEVVGEMVSGLESRMAKLHQ</sequence>
<feature type="compositionally biased region" description="Polar residues" evidence="4">
    <location>
        <begin position="30"/>
        <end position="44"/>
    </location>
</feature>
<dbReference type="AlphaFoldDB" id="A0AAN6IHB7"/>
<reference evidence="5" key="1">
    <citation type="journal article" date="2022" name="bioRxiv">
        <title>Deciphering the potential niche of two novel black yeast fungi from a biological soil crust based on their genomes, phenotypes, and melanin regulation.</title>
        <authorList>
            <consortium name="DOE Joint Genome Institute"/>
            <person name="Carr E.C."/>
            <person name="Barton Q."/>
            <person name="Grambo S."/>
            <person name="Sullivan M."/>
            <person name="Renfro C.M."/>
            <person name="Kuo A."/>
            <person name="Pangilinan J."/>
            <person name="Lipzen A."/>
            <person name="Keymanesh K."/>
            <person name="Savage E."/>
            <person name="Barry K."/>
            <person name="Grigoriev I.V."/>
            <person name="Riekhof W.R."/>
            <person name="Harris S.S."/>
        </authorList>
    </citation>
    <scope>NUCLEOTIDE SEQUENCE</scope>
    <source>
        <strain evidence="5">JF 03-4F</strain>
    </source>
</reference>
<feature type="compositionally biased region" description="Basic and acidic residues" evidence="4">
    <location>
        <begin position="127"/>
        <end position="158"/>
    </location>
</feature>
<protein>
    <submittedName>
        <fullName evidence="5">Dynactin 2</fullName>
    </submittedName>
</protein>
<evidence type="ECO:0000313" key="5">
    <source>
        <dbReference type="EMBL" id="KAI1618097.1"/>
    </source>
</evidence>
<keyword evidence="2" id="KW-0963">Cytoplasm</keyword>
<proteinExistence type="predicted"/>
<dbReference type="EMBL" id="MU404350">
    <property type="protein sequence ID" value="KAI1618097.1"/>
    <property type="molecule type" value="Genomic_DNA"/>
</dbReference>
<evidence type="ECO:0000256" key="1">
    <source>
        <dbReference type="ARBA" id="ARBA00004496"/>
    </source>
</evidence>
<evidence type="ECO:0000313" key="6">
    <source>
        <dbReference type="Proteomes" id="UP001203852"/>
    </source>
</evidence>
<keyword evidence="3" id="KW-0175">Coiled coil</keyword>
<gene>
    <name evidence="5" type="ORF">EDD36DRAFT_22093</name>
</gene>
<name>A0AAN6IHB7_9EURO</name>
<feature type="compositionally biased region" description="Basic and acidic residues" evidence="4">
    <location>
        <begin position="47"/>
        <end position="78"/>
    </location>
</feature>
<evidence type="ECO:0000256" key="2">
    <source>
        <dbReference type="ARBA" id="ARBA00022490"/>
    </source>
</evidence>
<comment type="caution">
    <text evidence="5">The sequence shown here is derived from an EMBL/GenBank/DDBJ whole genome shotgun (WGS) entry which is preliminary data.</text>
</comment>
<feature type="region of interest" description="Disordered" evidence="4">
    <location>
        <begin position="203"/>
        <end position="226"/>
    </location>
</feature>
<keyword evidence="6" id="KW-1185">Reference proteome</keyword>
<dbReference type="GO" id="GO:0005737">
    <property type="term" value="C:cytoplasm"/>
    <property type="evidence" value="ECO:0007669"/>
    <property type="project" value="UniProtKB-SubCell"/>
</dbReference>
<accession>A0AAN6IHB7</accession>